<proteinExistence type="predicted"/>
<evidence type="ECO:0000313" key="3">
    <source>
        <dbReference type="Proteomes" id="UP000186777"/>
    </source>
</evidence>
<accession>A0A1Q6RAJ8</accession>
<feature type="compositionally biased region" description="Basic and acidic residues" evidence="1">
    <location>
        <begin position="1"/>
        <end position="26"/>
    </location>
</feature>
<comment type="caution">
    <text evidence="2">The sequence shown here is derived from an EMBL/GenBank/DDBJ whole genome shotgun (WGS) entry which is preliminary data.</text>
</comment>
<sequence length="256" mass="29035">MDKTKINLERLRAYDAEWEEDKHPRAENGQFTSGSGSAGGGTESGSKYGYSRSEQHVASKMEEWGNEQGNIAALEAADAFRDAHEDENDMREVLKSVRQHLVENEDEIRGYDENPKNFDKVMEYLDDMESMLDDQDDYEFKHGEIKSPLRHAAETIQGGGGKKDTNYTANGQQTKADKTIRENPNYVGNDEVYKLLGGKNNVDYFKFITPISARGNINSKDNITIEYGDVYYDDKGERRVSTSTTTFYADKIFKSL</sequence>
<dbReference type="EMBL" id="MNTG01000001">
    <property type="protein sequence ID" value="OLA39340.1"/>
    <property type="molecule type" value="Genomic_DNA"/>
</dbReference>
<evidence type="ECO:0000313" key="2">
    <source>
        <dbReference type="EMBL" id="OLA39340.1"/>
    </source>
</evidence>
<protein>
    <submittedName>
        <fullName evidence="2">Uncharacterized protein</fullName>
    </submittedName>
</protein>
<organism evidence="2 3">
    <name type="scientific">Phascolarctobacterium succinatutens</name>
    <dbReference type="NCBI Taxonomy" id="626940"/>
    <lineage>
        <taxon>Bacteria</taxon>
        <taxon>Bacillati</taxon>
        <taxon>Bacillota</taxon>
        <taxon>Negativicutes</taxon>
        <taxon>Acidaminococcales</taxon>
        <taxon>Acidaminococcaceae</taxon>
        <taxon>Phascolarctobacterium</taxon>
    </lineage>
</organism>
<gene>
    <name evidence="2" type="ORF">BHW43_00130</name>
</gene>
<dbReference type="RefSeq" id="WP_303679045.1">
    <property type="nucleotide sequence ID" value="NZ_MNTG01000001.1"/>
</dbReference>
<feature type="region of interest" description="Disordered" evidence="1">
    <location>
        <begin position="1"/>
        <end position="54"/>
    </location>
</feature>
<dbReference type="Proteomes" id="UP000186777">
    <property type="component" value="Unassembled WGS sequence"/>
</dbReference>
<reference evidence="2 3" key="1">
    <citation type="journal article" date="2016" name="Nat. Biotechnol.">
        <title>Measurement of bacterial replication rates in microbial communities.</title>
        <authorList>
            <person name="Brown C.T."/>
            <person name="Olm M.R."/>
            <person name="Thomas B.C."/>
            <person name="Banfield J.F."/>
        </authorList>
    </citation>
    <scope>NUCLEOTIDE SEQUENCE [LARGE SCALE GENOMIC DNA]</scope>
    <source>
        <strain evidence="2">46_33</strain>
    </source>
</reference>
<dbReference type="STRING" id="626940.BHW43_00130"/>
<evidence type="ECO:0000256" key="1">
    <source>
        <dbReference type="SAM" id="MobiDB-lite"/>
    </source>
</evidence>
<name>A0A1Q6RAJ8_9FIRM</name>
<dbReference type="AlphaFoldDB" id="A0A1Q6RAJ8"/>